<comment type="caution">
    <text evidence="3">The sequence shown here is derived from an EMBL/GenBank/DDBJ whole genome shotgun (WGS) entry which is preliminary data.</text>
</comment>
<keyword evidence="2" id="KW-0560">Oxidoreductase</keyword>
<comment type="similarity">
    <text evidence="1">Belongs to the short-chain dehydrogenases/reductases (SDR) family.</text>
</comment>
<organism evidence="3 4">
    <name type="scientific">Actinospica durhamensis</name>
    <dbReference type="NCBI Taxonomy" id="1508375"/>
    <lineage>
        <taxon>Bacteria</taxon>
        <taxon>Bacillati</taxon>
        <taxon>Actinomycetota</taxon>
        <taxon>Actinomycetes</taxon>
        <taxon>Catenulisporales</taxon>
        <taxon>Actinospicaceae</taxon>
        <taxon>Actinospica</taxon>
    </lineage>
</organism>
<proteinExistence type="inferred from homology"/>
<dbReference type="PANTHER" id="PTHR24320">
    <property type="entry name" value="RETINOL DEHYDROGENASE"/>
    <property type="match status" value="1"/>
</dbReference>
<dbReference type="SUPFAM" id="SSF51735">
    <property type="entry name" value="NAD(P)-binding Rossmann-fold domains"/>
    <property type="match status" value="1"/>
</dbReference>
<evidence type="ECO:0000256" key="2">
    <source>
        <dbReference type="ARBA" id="ARBA00023002"/>
    </source>
</evidence>
<gene>
    <name evidence="3" type="ORF">KDL01_06915</name>
</gene>
<name>A0A941EKS7_9ACTN</name>
<dbReference type="PANTHER" id="PTHR24320:SF152">
    <property type="entry name" value="SHORT-CHAIN DEHYDROGENASE_REDUCTASE FAMILY PROTEIN"/>
    <property type="match status" value="1"/>
</dbReference>
<dbReference type="EMBL" id="JAGSOG010000020">
    <property type="protein sequence ID" value="MBR7832986.1"/>
    <property type="molecule type" value="Genomic_DNA"/>
</dbReference>
<dbReference type="Proteomes" id="UP000675781">
    <property type="component" value="Unassembled WGS sequence"/>
</dbReference>
<dbReference type="AlphaFoldDB" id="A0A941EKS7"/>
<reference evidence="3" key="1">
    <citation type="submission" date="2021-04" db="EMBL/GenBank/DDBJ databases">
        <title>Genome based classification of Actinospica acidithermotolerans sp. nov., an actinobacterium isolated from an Indonesian hot spring.</title>
        <authorList>
            <person name="Kusuma A.B."/>
            <person name="Putra K.E."/>
            <person name="Nafisah S."/>
            <person name="Loh J."/>
            <person name="Nouioui I."/>
            <person name="Goodfellow M."/>
        </authorList>
    </citation>
    <scope>NUCLEOTIDE SEQUENCE</scope>
    <source>
        <strain evidence="3">CSCA 57</strain>
    </source>
</reference>
<sequence>MSTLPGKTVMVTGANGGIGKDVARQLALRPETARIYLACRNRDRASAAKAELEAATGRRIFDIVVMDVADLSSVRAGLAAIDGSVDALVMNAGVIGPRSMELTADGVTNVFATNVLGHVVLLEGLLAEGRLGEVAVLAGSEAARGLPKLRMKRPSFVSTSADELATVIDGSYFADGKTDFNLAFGQAKYIGALWMAHLARQHPDRRFITVSPGATTGTQASNDIALPLRIAAKYVMPALGISHKLEVGAKRLVDGVTDPTLSSGVFYASAANKLKGPLVDQADIFPDLANPSFQDHANEAIHRFMT</sequence>
<keyword evidence="4" id="KW-1185">Reference proteome</keyword>
<accession>A0A941EKS7</accession>
<evidence type="ECO:0000313" key="4">
    <source>
        <dbReference type="Proteomes" id="UP000675781"/>
    </source>
</evidence>
<protein>
    <submittedName>
        <fullName evidence="3">SDR family NAD(P)-dependent oxidoreductase</fullName>
    </submittedName>
</protein>
<dbReference type="InterPro" id="IPR002347">
    <property type="entry name" value="SDR_fam"/>
</dbReference>
<dbReference type="GO" id="GO:0016491">
    <property type="term" value="F:oxidoreductase activity"/>
    <property type="evidence" value="ECO:0007669"/>
    <property type="project" value="UniProtKB-KW"/>
</dbReference>
<dbReference type="RefSeq" id="WP_212527510.1">
    <property type="nucleotide sequence ID" value="NZ_JAGSOG010000020.1"/>
</dbReference>
<dbReference type="Gene3D" id="3.40.50.720">
    <property type="entry name" value="NAD(P)-binding Rossmann-like Domain"/>
    <property type="match status" value="1"/>
</dbReference>
<dbReference type="Pfam" id="PF00106">
    <property type="entry name" value="adh_short"/>
    <property type="match status" value="1"/>
</dbReference>
<dbReference type="PRINTS" id="PR00081">
    <property type="entry name" value="GDHRDH"/>
</dbReference>
<evidence type="ECO:0000256" key="1">
    <source>
        <dbReference type="ARBA" id="ARBA00006484"/>
    </source>
</evidence>
<dbReference type="InterPro" id="IPR036291">
    <property type="entry name" value="NAD(P)-bd_dom_sf"/>
</dbReference>
<evidence type="ECO:0000313" key="3">
    <source>
        <dbReference type="EMBL" id="MBR7832986.1"/>
    </source>
</evidence>